<dbReference type="Proteomes" id="UP000239462">
    <property type="component" value="Chromosome"/>
</dbReference>
<dbReference type="InterPro" id="IPR027417">
    <property type="entry name" value="P-loop_NTPase"/>
</dbReference>
<protein>
    <recommendedName>
        <fullName evidence="3">UPF0200 protein HNP96_000571</fullName>
    </recommendedName>
</protein>
<proteinExistence type="inferred from homology"/>
<reference evidence="6" key="1">
    <citation type="journal article" date="2018" name="Genome Announc.">
        <title>Complete Genome Sequence of the Methanococcus maripaludis Type Strain JJ (DSM 2067), a Model for Selenoprotein Synthesis in Archaea.</title>
        <authorList>
            <person name="Poehlein A."/>
            <person name="Heym D."/>
            <person name="Quitzke V."/>
            <person name="Fersch J."/>
            <person name="Daniel R."/>
            <person name="Rother M."/>
        </authorList>
    </citation>
    <scope>NUCLEOTIDE SEQUENCE [LARGE SCALE GENOMIC DNA]</scope>
    <source>
        <strain evidence="6">DSM 2067</strain>
    </source>
</reference>
<dbReference type="Pfam" id="PF13207">
    <property type="entry name" value="AAA_17"/>
    <property type="match status" value="1"/>
</dbReference>
<dbReference type="HAMAP" id="MF_01111">
    <property type="entry name" value="UPF0200"/>
    <property type="match status" value="1"/>
</dbReference>
<comment type="similarity">
    <text evidence="3">Belongs to the UPF0200 family.</text>
</comment>
<feature type="binding site" evidence="3">
    <location>
        <begin position="8"/>
        <end position="15"/>
    </location>
    <ligand>
        <name>ATP</name>
        <dbReference type="ChEBI" id="CHEBI:30616"/>
    </ligand>
</feature>
<evidence type="ECO:0000313" key="4">
    <source>
        <dbReference type="EMBL" id="AVB76935.1"/>
    </source>
</evidence>
<dbReference type="RefSeq" id="WP_104838319.1">
    <property type="nucleotide sequence ID" value="NZ_CP026606.1"/>
</dbReference>
<organism evidence="4 6">
    <name type="scientific">Methanococcus maripaludis</name>
    <name type="common">Methanococcus deltae</name>
    <dbReference type="NCBI Taxonomy" id="39152"/>
    <lineage>
        <taxon>Archaea</taxon>
        <taxon>Methanobacteriati</taxon>
        <taxon>Methanobacteriota</taxon>
        <taxon>Methanomada group</taxon>
        <taxon>Methanococci</taxon>
        <taxon>Methanococcales</taxon>
        <taxon>Methanococcaceae</taxon>
        <taxon>Methanococcus</taxon>
    </lineage>
</organism>
<name>A0A2L1CC53_METMI</name>
<dbReference type="EMBL" id="JACHED010000001">
    <property type="protein sequence ID" value="MBB6496550.1"/>
    <property type="molecule type" value="Genomic_DNA"/>
</dbReference>
<keyword evidence="5" id="KW-0418">Kinase</keyword>
<dbReference type="SUPFAM" id="SSF52540">
    <property type="entry name" value="P-loop containing nucleoside triphosphate hydrolases"/>
    <property type="match status" value="1"/>
</dbReference>
<dbReference type="EMBL" id="CP026606">
    <property type="protein sequence ID" value="AVB76935.1"/>
    <property type="molecule type" value="Genomic_DNA"/>
</dbReference>
<dbReference type="AlphaFoldDB" id="A0A2L1CC53"/>
<dbReference type="PANTHER" id="PTHR41930">
    <property type="entry name" value="UPF0200 PROTEIN MJ1399"/>
    <property type="match status" value="1"/>
</dbReference>
<dbReference type="GO" id="GO:0005524">
    <property type="term" value="F:ATP binding"/>
    <property type="evidence" value="ECO:0007669"/>
    <property type="project" value="UniProtKB-UniRule"/>
</dbReference>
<gene>
    <name evidence="5" type="ORF">HNP96_000571</name>
    <name evidence="4" type="ORF">MMJJ_15630</name>
</gene>
<dbReference type="KEGG" id="mmad:MMJJ_15630"/>
<keyword evidence="5" id="KW-0808">Transferase</keyword>
<dbReference type="InterPro" id="IPR022970">
    <property type="entry name" value="NTP_hydrolase-rel"/>
</dbReference>
<keyword evidence="1 3" id="KW-0547">Nucleotide-binding</keyword>
<dbReference type="PANTHER" id="PTHR41930:SF1">
    <property type="entry name" value="DEPHOSPHO-COA KINASE"/>
    <property type="match status" value="1"/>
</dbReference>
<evidence type="ECO:0000256" key="2">
    <source>
        <dbReference type="ARBA" id="ARBA00022840"/>
    </source>
</evidence>
<evidence type="ECO:0000256" key="1">
    <source>
        <dbReference type="ARBA" id="ARBA00022741"/>
    </source>
</evidence>
<accession>A0A2L1CC53</accession>
<evidence type="ECO:0000313" key="7">
    <source>
        <dbReference type="Proteomes" id="UP000590564"/>
    </source>
</evidence>
<evidence type="ECO:0000313" key="6">
    <source>
        <dbReference type="Proteomes" id="UP000239462"/>
    </source>
</evidence>
<sequence>MKLIGITGMPGSGKSAITKLAEKYKIITVSMGDVVRHETLKQGIPLNPENVGNTAVKLREIHGKEAIAVPCLEYIHEKYEDEDFVVIEGIRSIYEVNYLKKNAKLDIIAIHSSPKTRFERLSGRNREDDSNDWNTFVERDERELNFSIGNVISLADYMVVNEGNYMDFMHDLENTFKKIINVN</sequence>
<dbReference type="Proteomes" id="UP000590564">
    <property type="component" value="Unassembled WGS sequence"/>
</dbReference>
<evidence type="ECO:0000313" key="5">
    <source>
        <dbReference type="EMBL" id="MBB6496550.1"/>
    </source>
</evidence>
<evidence type="ECO:0000256" key="3">
    <source>
        <dbReference type="HAMAP-Rule" id="MF_01111"/>
    </source>
</evidence>
<keyword evidence="2 3" id="KW-0067">ATP-binding</keyword>
<dbReference type="GeneID" id="36102646"/>
<reference evidence="5 7" key="3">
    <citation type="submission" date="2020-08" db="EMBL/GenBank/DDBJ databases">
        <title>Genomic Encyclopedia of Type Strains, Phase IV (KMG-V): Genome sequencing to study the core and pangenomes of soil and plant-associated prokaryotes.</title>
        <authorList>
            <person name="Whitman W."/>
        </authorList>
    </citation>
    <scope>NUCLEOTIDE SEQUENCE [LARGE SCALE GENOMIC DNA]</scope>
    <source>
        <strain evidence="5 7">D1</strain>
    </source>
</reference>
<reference evidence="4" key="2">
    <citation type="submission" date="2018-02" db="EMBL/GenBank/DDBJ databases">
        <title>Complete genome sequence of the Methanococcus maripaludis type strain JJ (DSM 2067), a model for selenoprotein synthesis in Archaea.</title>
        <authorList>
            <person name="Poehlein A."/>
            <person name="Heym D."/>
            <person name="Quitzke V."/>
            <person name="Fersch J."/>
            <person name="Daniel R."/>
            <person name="Rother M."/>
        </authorList>
    </citation>
    <scope>NUCLEOTIDE SEQUENCE [LARGE SCALE GENOMIC DNA]</scope>
    <source>
        <strain evidence="4">DSM 2067</strain>
    </source>
</reference>
<dbReference type="GO" id="GO:0016301">
    <property type="term" value="F:kinase activity"/>
    <property type="evidence" value="ECO:0007669"/>
    <property type="project" value="UniProtKB-KW"/>
</dbReference>
<dbReference type="Gene3D" id="3.40.50.300">
    <property type="entry name" value="P-loop containing nucleotide triphosphate hydrolases"/>
    <property type="match status" value="1"/>
</dbReference>